<proteinExistence type="predicted"/>
<feature type="non-terminal residue" evidence="1">
    <location>
        <position position="58"/>
    </location>
</feature>
<dbReference type="AlphaFoldDB" id="X1F5H3"/>
<evidence type="ECO:0000313" key="1">
    <source>
        <dbReference type="EMBL" id="GAH27825.1"/>
    </source>
</evidence>
<name>X1F5H3_9ZZZZ</name>
<accession>X1F5H3</accession>
<sequence>TLPKTQEGIIHSVLHEMETDPTWWETMFNKVRIHDPVIATYLTNAEEKFGKQAAITGL</sequence>
<organism evidence="1">
    <name type="scientific">marine sediment metagenome</name>
    <dbReference type="NCBI Taxonomy" id="412755"/>
    <lineage>
        <taxon>unclassified sequences</taxon>
        <taxon>metagenomes</taxon>
        <taxon>ecological metagenomes</taxon>
    </lineage>
</organism>
<reference evidence="1" key="1">
    <citation type="journal article" date="2014" name="Front. Microbiol.">
        <title>High frequency of phylogenetically diverse reductive dehalogenase-homologous genes in deep subseafloor sedimentary metagenomes.</title>
        <authorList>
            <person name="Kawai M."/>
            <person name="Futagami T."/>
            <person name="Toyoda A."/>
            <person name="Takaki Y."/>
            <person name="Nishi S."/>
            <person name="Hori S."/>
            <person name="Arai W."/>
            <person name="Tsubouchi T."/>
            <person name="Morono Y."/>
            <person name="Uchiyama I."/>
            <person name="Ito T."/>
            <person name="Fujiyama A."/>
            <person name="Inagaki F."/>
            <person name="Takami H."/>
        </authorList>
    </citation>
    <scope>NUCLEOTIDE SEQUENCE</scope>
    <source>
        <strain evidence="1">Expedition CK06-06</strain>
    </source>
</reference>
<comment type="caution">
    <text evidence="1">The sequence shown here is derived from an EMBL/GenBank/DDBJ whole genome shotgun (WGS) entry which is preliminary data.</text>
</comment>
<protein>
    <submittedName>
        <fullName evidence="1">Uncharacterized protein</fullName>
    </submittedName>
</protein>
<feature type="non-terminal residue" evidence="1">
    <location>
        <position position="1"/>
    </location>
</feature>
<gene>
    <name evidence="1" type="ORF">S01H4_66865</name>
</gene>
<dbReference type="EMBL" id="BART01041653">
    <property type="protein sequence ID" value="GAH27825.1"/>
    <property type="molecule type" value="Genomic_DNA"/>
</dbReference>